<keyword evidence="1" id="KW-0238">DNA-binding</keyword>
<dbReference type="PATRIC" id="fig|1339280.3.peg.2346"/>
<evidence type="ECO:0000313" key="1">
    <source>
        <dbReference type="EMBL" id="EXZ44331.1"/>
    </source>
</evidence>
<dbReference type="GO" id="GO:0003677">
    <property type="term" value="F:DNA binding"/>
    <property type="evidence" value="ECO:0007669"/>
    <property type="project" value="UniProtKB-KW"/>
</dbReference>
<dbReference type="Proteomes" id="UP000022272">
    <property type="component" value="Unassembled WGS sequence"/>
</dbReference>
<dbReference type="RefSeq" id="WP_009292398.1">
    <property type="nucleotide sequence ID" value="NZ_JGDM01000064.1"/>
</dbReference>
<proteinExistence type="predicted"/>
<dbReference type="AlphaFoldDB" id="A0A016BUR3"/>
<sequence>MANWITLKQLSEKRGIAESDLRTWANLGYIASSRIENVLMIDDESLTQYLDVHQTKDLGENYLEKIIKEKELEREVLLSQCDDELFLLKTQKLHQPLFHILIQELGQLITDDHEREIFLSVSGGEPIARVAKRNKMTYAQVATCYSSILRTLGEHKGRIATFRSRTMELMFDKCNTVTPVNTPLSNLVGAHAYNVLSLSAKTETSSCHQRSLHW</sequence>
<reference evidence="1 2" key="1">
    <citation type="submission" date="2014-02" db="EMBL/GenBank/DDBJ databases">
        <authorList>
            <person name="Sears C."/>
            <person name="Carroll K."/>
            <person name="Sack B.R."/>
            <person name="Qadri F."/>
            <person name="Myers L.L."/>
            <person name="Chung G.-T."/>
            <person name="Escheverria P."/>
            <person name="Fraser C.M."/>
            <person name="Sadzewicz L."/>
            <person name="Shefchek K.A."/>
            <person name="Tallon L."/>
            <person name="Das S.P."/>
            <person name="Daugherty S."/>
            <person name="Mongodin E.F."/>
        </authorList>
    </citation>
    <scope>NUCLEOTIDE SEQUENCE [LARGE SCALE GENOMIC DNA]</scope>
    <source>
        <strain evidence="1 2">2-F-2 #4</strain>
    </source>
</reference>
<name>A0A016BUR3_BACFG</name>
<dbReference type="EMBL" id="JGDM01000064">
    <property type="protein sequence ID" value="EXZ44331.1"/>
    <property type="molecule type" value="Genomic_DNA"/>
</dbReference>
<accession>A0A016BUR3</accession>
<organism evidence="1 2">
    <name type="scientific">Bacteroides fragilis str. 2-F-2 #4</name>
    <dbReference type="NCBI Taxonomy" id="1339280"/>
    <lineage>
        <taxon>Bacteria</taxon>
        <taxon>Pseudomonadati</taxon>
        <taxon>Bacteroidota</taxon>
        <taxon>Bacteroidia</taxon>
        <taxon>Bacteroidales</taxon>
        <taxon>Bacteroidaceae</taxon>
        <taxon>Bacteroides</taxon>
    </lineage>
</organism>
<comment type="caution">
    <text evidence="1">The sequence shown here is derived from an EMBL/GenBank/DDBJ whole genome shotgun (WGS) entry which is preliminary data.</text>
</comment>
<gene>
    <name evidence="1" type="ORF">M076_2457</name>
</gene>
<protein>
    <submittedName>
        <fullName evidence="1">Putative dNA-binding protein</fullName>
    </submittedName>
</protein>
<evidence type="ECO:0000313" key="2">
    <source>
        <dbReference type="Proteomes" id="UP000022272"/>
    </source>
</evidence>